<dbReference type="Proteomes" id="UP000092445">
    <property type="component" value="Unassembled WGS sequence"/>
</dbReference>
<proteinExistence type="predicted"/>
<dbReference type="VEuPathDB" id="VectorBase:GPAI024317"/>
<dbReference type="AlphaFoldDB" id="A0A1A9ZTE0"/>
<dbReference type="EnsemblMetazoa" id="GPAI024317-RA">
    <property type="protein sequence ID" value="GPAI024317-PA"/>
    <property type="gene ID" value="GPAI024317"/>
</dbReference>
<protein>
    <submittedName>
        <fullName evidence="1">Uncharacterized protein</fullName>
    </submittedName>
</protein>
<evidence type="ECO:0000313" key="1">
    <source>
        <dbReference type="EnsemblMetazoa" id="GPAI024317-PA"/>
    </source>
</evidence>
<name>A0A1A9ZTE0_GLOPL</name>
<keyword evidence="2" id="KW-1185">Reference proteome</keyword>
<organism evidence="1 2">
    <name type="scientific">Glossina pallidipes</name>
    <name type="common">Tsetse fly</name>
    <dbReference type="NCBI Taxonomy" id="7398"/>
    <lineage>
        <taxon>Eukaryota</taxon>
        <taxon>Metazoa</taxon>
        <taxon>Ecdysozoa</taxon>
        <taxon>Arthropoda</taxon>
        <taxon>Hexapoda</taxon>
        <taxon>Insecta</taxon>
        <taxon>Pterygota</taxon>
        <taxon>Neoptera</taxon>
        <taxon>Endopterygota</taxon>
        <taxon>Diptera</taxon>
        <taxon>Brachycera</taxon>
        <taxon>Muscomorpha</taxon>
        <taxon>Hippoboscoidea</taxon>
        <taxon>Glossinidae</taxon>
        <taxon>Glossina</taxon>
    </lineage>
</organism>
<accession>A0A1A9ZTE0</accession>
<sequence length="183" mass="21108">MYIRKRMRIAITAVYCLNLTFDIFPLIRQDIRTFIRGTPTNTLCILLLQLQYVCVFAEKQSPLIIVENFYRLFGVSLSLCIFVRLFDDDDDDDDDDGCDDDDNDNEDDNVDVGGGSVMKIKHASFCRHSGLKTLYNLVFLIAEPFDSFTLSTSDSPDKCFNKDLNLYQQWTLRDDWLIINSLG</sequence>
<reference evidence="1" key="2">
    <citation type="submission" date="2020-05" db="UniProtKB">
        <authorList>
            <consortium name="EnsemblMetazoa"/>
        </authorList>
    </citation>
    <scope>IDENTIFICATION</scope>
    <source>
        <strain evidence="1">IAEA</strain>
    </source>
</reference>
<reference evidence="2" key="1">
    <citation type="submission" date="2014-03" db="EMBL/GenBank/DDBJ databases">
        <authorList>
            <person name="Aksoy S."/>
            <person name="Warren W."/>
            <person name="Wilson R.K."/>
        </authorList>
    </citation>
    <scope>NUCLEOTIDE SEQUENCE [LARGE SCALE GENOMIC DNA]</scope>
    <source>
        <strain evidence="2">IAEA</strain>
    </source>
</reference>
<evidence type="ECO:0000313" key="2">
    <source>
        <dbReference type="Proteomes" id="UP000092445"/>
    </source>
</evidence>